<dbReference type="Pfam" id="PF01333">
    <property type="entry name" value="Apocytochr_F_C"/>
    <property type="match status" value="1"/>
</dbReference>
<evidence type="ECO:0008006" key="10">
    <source>
        <dbReference type="Google" id="ProtNLM"/>
    </source>
</evidence>
<gene>
    <name evidence="8" type="ORF">F8388_017516</name>
</gene>
<keyword evidence="3" id="KW-0934">Plastid</keyword>
<proteinExistence type="predicted"/>
<keyword evidence="2" id="KW-0602">Photosynthesis</keyword>
<keyword evidence="7" id="KW-0472">Membrane</keyword>
<dbReference type="PANTHER" id="PTHR33288">
    <property type="match status" value="1"/>
</dbReference>
<evidence type="ECO:0000256" key="7">
    <source>
        <dbReference type="ARBA" id="ARBA00023136"/>
    </source>
</evidence>
<keyword evidence="5" id="KW-1133">Transmembrane helix</keyword>
<evidence type="ECO:0000256" key="3">
    <source>
        <dbReference type="ARBA" id="ARBA00022640"/>
    </source>
</evidence>
<evidence type="ECO:0000256" key="5">
    <source>
        <dbReference type="ARBA" id="ARBA00022989"/>
    </source>
</evidence>
<dbReference type="Proteomes" id="UP000525078">
    <property type="component" value="Unassembled WGS sequence"/>
</dbReference>
<accession>A0A7J6G2W9</accession>
<dbReference type="SUPFAM" id="SSF49441">
    <property type="entry name" value="Cytochrome f, large domain"/>
    <property type="match status" value="1"/>
</dbReference>
<dbReference type="Gene3D" id="2.60.40.830">
    <property type="entry name" value="Cytochrome f large domain"/>
    <property type="match status" value="1"/>
</dbReference>
<keyword evidence="4" id="KW-0812">Transmembrane</keyword>
<evidence type="ECO:0000256" key="1">
    <source>
        <dbReference type="ARBA" id="ARBA00004370"/>
    </source>
</evidence>
<dbReference type="GO" id="GO:0009535">
    <property type="term" value="C:chloroplast thylakoid membrane"/>
    <property type="evidence" value="ECO:0007669"/>
    <property type="project" value="TreeGrafter"/>
</dbReference>
<dbReference type="InterPro" id="IPR036826">
    <property type="entry name" value="Cyt_f_lg_dom_sf"/>
</dbReference>
<protein>
    <recommendedName>
        <fullName evidence="10">Cytochrome f</fullName>
    </recommendedName>
</protein>
<name>A0A7J6G2W9_CANSA</name>
<evidence type="ECO:0000256" key="6">
    <source>
        <dbReference type="ARBA" id="ARBA00023078"/>
    </source>
</evidence>
<organism evidence="8 9">
    <name type="scientific">Cannabis sativa</name>
    <name type="common">Hemp</name>
    <name type="synonym">Marijuana</name>
    <dbReference type="NCBI Taxonomy" id="3483"/>
    <lineage>
        <taxon>Eukaryota</taxon>
        <taxon>Viridiplantae</taxon>
        <taxon>Streptophyta</taxon>
        <taxon>Embryophyta</taxon>
        <taxon>Tracheophyta</taxon>
        <taxon>Spermatophyta</taxon>
        <taxon>Magnoliopsida</taxon>
        <taxon>eudicotyledons</taxon>
        <taxon>Gunneridae</taxon>
        <taxon>Pentapetalae</taxon>
        <taxon>rosids</taxon>
        <taxon>fabids</taxon>
        <taxon>Rosales</taxon>
        <taxon>Cannabaceae</taxon>
        <taxon>Cannabis</taxon>
    </lineage>
</organism>
<dbReference type="GO" id="GO:0020037">
    <property type="term" value="F:heme binding"/>
    <property type="evidence" value="ECO:0007669"/>
    <property type="project" value="InterPro"/>
</dbReference>
<dbReference type="GO" id="GO:0009055">
    <property type="term" value="F:electron transfer activity"/>
    <property type="evidence" value="ECO:0007669"/>
    <property type="project" value="InterPro"/>
</dbReference>
<dbReference type="InterPro" id="IPR002325">
    <property type="entry name" value="Cyt_f"/>
</dbReference>
<dbReference type="GO" id="GO:0005506">
    <property type="term" value="F:iron ion binding"/>
    <property type="evidence" value="ECO:0007669"/>
    <property type="project" value="InterPro"/>
</dbReference>
<dbReference type="AlphaFoldDB" id="A0A7J6G2W9"/>
<reference evidence="8 9" key="1">
    <citation type="journal article" date="2020" name="bioRxiv">
        <title>Sequence and annotation of 42 cannabis genomes reveals extensive copy number variation in cannabinoid synthesis and pathogen resistance genes.</title>
        <authorList>
            <person name="Mckernan K.J."/>
            <person name="Helbert Y."/>
            <person name="Kane L.T."/>
            <person name="Ebling H."/>
            <person name="Zhang L."/>
            <person name="Liu B."/>
            <person name="Eaton Z."/>
            <person name="Mclaughlin S."/>
            <person name="Kingan S."/>
            <person name="Baybayan P."/>
            <person name="Concepcion G."/>
            <person name="Jordan M."/>
            <person name="Riva A."/>
            <person name="Barbazuk W."/>
            <person name="Harkins T."/>
        </authorList>
    </citation>
    <scope>NUCLEOTIDE SEQUENCE [LARGE SCALE GENOMIC DNA]</scope>
    <source>
        <strain evidence="9">cv. Jamaican Lion 4</strain>
        <tissue evidence="8">Leaf</tissue>
    </source>
</reference>
<comment type="subcellular location">
    <subcellularLocation>
        <location evidence="1">Membrane</location>
    </subcellularLocation>
</comment>
<evidence type="ECO:0000313" key="9">
    <source>
        <dbReference type="Proteomes" id="UP000525078"/>
    </source>
</evidence>
<dbReference type="PRINTS" id="PR00610">
    <property type="entry name" value="CYTOCHROMEF"/>
</dbReference>
<comment type="caution">
    <text evidence="8">The sequence shown here is derived from an EMBL/GenBank/DDBJ whole genome shotgun (WGS) entry which is preliminary data.</text>
</comment>
<evidence type="ECO:0000313" key="8">
    <source>
        <dbReference type="EMBL" id="KAF4377112.1"/>
    </source>
</evidence>
<dbReference type="PANTHER" id="PTHR33288:SF10">
    <property type="entry name" value="CYTOCHROME F"/>
    <property type="match status" value="1"/>
</dbReference>
<evidence type="ECO:0000256" key="2">
    <source>
        <dbReference type="ARBA" id="ARBA00022531"/>
    </source>
</evidence>
<dbReference type="EMBL" id="JAATIP010000082">
    <property type="protein sequence ID" value="KAF4377112.1"/>
    <property type="molecule type" value="Genomic_DNA"/>
</dbReference>
<dbReference type="GO" id="GO:0015979">
    <property type="term" value="P:photosynthesis"/>
    <property type="evidence" value="ECO:0007669"/>
    <property type="project" value="UniProtKB-KW"/>
</dbReference>
<sequence>MIGPIPGWNRGRGQIYPDGSKSNNNIYNTTMAGLEVLVLEDESIKLDQPLMSNPNVGRFGQGNAEIVLQDPLRVQGLLLF</sequence>
<dbReference type="PROSITE" id="PS51010">
    <property type="entry name" value="CYTF"/>
    <property type="match status" value="1"/>
</dbReference>
<keyword evidence="6" id="KW-0793">Thylakoid</keyword>
<evidence type="ECO:0000256" key="4">
    <source>
        <dbReference type="ARBA" id="ARBA00022692"/>
    </source>
</evidence>